<organism evidence="2 3">
    <name type="scientific">Dysgonomonas termitidis</name>
    <dbReference type="NCBI Taxonomy" id="1516126"/>
    <lineage>
        <taxon>Bacteria</taxon>
        <taxon>Pseudomonadati</taxon>
        <taxon>Bacteroidota</taxon>
        <taxon>Bacteroidia</taxon>
        <taxon>Bacteroidales</taxon>
        <taxon>Dysgonomonadaceae</taxon>
        <taxon>Dysgonomonas</taxon>
    </lineage>
</organism>
<evidence type="ECO:0000313" key="2">
    <source>
        <dbReference type="EMBL" id="MFC4674622.1"/>
    </source>
</evidence>
<dbReference type="Gene3D" id="3.30.1380.10">
    <property type="match status" value="1"/>
</dbReference>
<comment type="caution">
    <text evidence="2">The sequence shown here is derived from an EMBL/GenBank/DDBJ whole genome shotgun (WGS) entry which is preliminary data.</text>
</comment>
<dbReference type="EMBL" id="JBHSGN010000077">
    <property type="protein sequence ID" value="MFC4674622.1"/>
    <property type="molecule type" value="Genomic_DNA"/>
</dbReference>
<evidence type="ECO:0000259" key="1">
    <source>
        <dbReference type="Pfam" id="PF13539"/>
    </source>
</evidence>
<reference evidence="3" key="1">
    <citation type="journal article" date="2019" name="Int. J. Syst. Evol. Microbiol.">
        <title>The Global Catalogue of Microorganisms (GCM) 10K type strain sequencing project: providing services to taxonomists for standard genome sequencing and annotation.</title>
        <authorList>
            <consortium name="The Broad Institute Genomics Platform"/>
            <consortium name="The Broad Institute Genome Sequencing Center for Infectious Disease"/>
            <person name="Wu L."/>
            <person name="Ma J."/>
        </authorList>
    </citation>
    <scope>NUCLEOTIDE SEQUENCE [LARGE SCALE GENOMIC DNA]</scope>
    <source>
        <strain evidence="3">CCUG 66188</strain>
    </source>
</reference>
<protein>
    <submittedName>
        <fullName evidence="2">M15 family metallopeptidase</fullName>
        <ecNumber evidence="2">3.4.-.-</ecNumber>
    </submittedName>
</protein>
<dbReference type="Pfam" id="PF13539">
    <property type="entry name" value="Peptidase_M15_4"/>
    <property type="match status" value="1"/>
</dbReference>
<name>A0ABV9KWM9_9BACT</name>
<evidence type="ECO:0000313" key="3">
    <source>
        <dbReference type="Proteomes" id="UP001596023"/>
    </source>
</evidence>
<dbReference type="SUPFAM" id="SSF55166">
    <property type="entry name" value="Hedgehog/DD-peptidase"/>
    <property type="match status" value="1"/>
</dbReference>
<dbReference type="GO" id="GO:0016787">
    <property type="term" value="F:hydrolase activity"/>
    <property type="evidence" value="ECO:0007669"/>
    <property type="project" value="UniProtKB-KW"/>
</dbReference>
<feature type="domain" description="Peptidase M15C" evidence="1">
    <location>
        <begin position="178"/>
        <end position="249"/>
    </location>
</feature>
<keyword evidence="2" id="KW-0378">Hydrolase</keyword>
<accession>A0ABV9KWM9</accession>
<dbReference type="Proteomes" id="UP001596023">
    <property type="component" value="Unassembled WGS sequence"/>
</dbReference>
<gene>
    <name evidence="2" type="ORF">ACFO6W_13035</name>
</gene>
<proteinExistence type="predicted"/>
<keyword evidence="3" id="KW-1185">Reference proteome</keyword>
<dbReference type="InterPro" id="IPR039561">
    <property type="entry name" value="Peptidase_M15C"/>
</dbReference>
<dbReference type="InterPro" id="IPR009045">
    <property type="entry name" value="Zn_M74/Hedgehog-like"/>
</dbReference>
<dbReference type="EC" id="3.4.-.-" evidence="2"/>
<sequence length="257" mass="29997">MRKLIILPLLLLLFVLRTVAQDMTSYPVGVRKLMNAYPSRIKGYDGASLIMYDGSKIRYAEGVKKSHGELMNSSDLGDIFAYDYKQGELKDIPRNYDPGRIRNEGLLKKMYGATSSEVQQNLVTIAWCPNLINQKLKVTNINGVDKQLQKISDELDKHPEFKDYLHSAGTFNWRKVRGTDRMSFHSFGTAIDLNVKYSDYWQWDCRCTSEDMAVKYKNRIPQQIVDVFEKYGFIWGGKWYHYDTMHFEYRPELLVED</sequence>
<dbReference type="RefSeq" id="WP_379997096.1">
    <property type="nucleotide sequence ID" value="NZ_JBHSGN010000077.1"/>
</dbReference>